<dbReference type="InterPro" id="IPR001296">
    <property type="entry name" value="Glyco_trans_1"/>
</dbReference>
<name>A0ABX1LXR6_9CYAN</name>
<sequence length="335" mass="38677">MRKLYFLLPGTTNKFACGGLWAELKTLKLAQQICAAEVVTYRQREPEHLWLNDLLSNDDTFRALDDVIFVMSWGFDVVKLAPKLKHLNVIYHAHSAGYGFNLPASVPIITVSRNTLGYWGQRSPHALIYYLPNEISDQFQNWHGDRDIDVLVQSRKSSNYLMKQLIPALQKQCRVEVINSYVENLEGLFNRAKVYLYDSAEYWEIQGVTEGFGLQPMEALACGCQVFSSVNHGLSDYLDPAFNCYKIAGYSQEFDVQRIIKTIQNPPKLSLAASVLAEYRSENIIQRLTVILEDLNEFFDHKQRYQGNIPELSYWYITKLRSQRILAKLKKKFKL</sequence>
<dbReference type="Gene3D" id="3.40.50.2000">
    <property type="entry name" value="Glycogen Phosphorylase B"/>
    <property type="match status" value="1"/>
</dbReference>
<comment type="caution">
    <text evidence="2">The sequence shown here is derived from an EMBL/GenBank/DDBJ whole genome shotgun (WGS) entry which is preliminary data.</text>
</comment>
<protein>
    <submittedName>
        <fullName evidence="2">Glycosyltransferase</fullName>
    </submittedName>
</protein>
<organism evidence="2 3">
    <name type="scientific">Pseudanabaena yagii GIHE-NHR1</name>
    <dbReference type="NCBI Taxonomy" id="2722753"/>
    <lineage>
        <taxon>Bacteria</taxon>
        <taxon>Bacillati</taxon>
        <taxon>Cyanobacteriota</taxon>
        <taxon>Cyanophyceae</taxon>
        <taxon>Pseudanabaenales</taxon>
        <taxon>Pseudanabaenaceae</taxon>
        <taxon>Pseudanabaena</taxon>
        <taxon>Pseudanabaena yagii</taxon>
    </lineage>
</organism>
<keyword evidence="3" id="KW-1185">Reference proteome</keyword>
<dbReference type="SUPFAM" id="SSF53756">
    <property type="entry name" value="UDP-Glycosyltransferase/glycogen phosphorylase"/>
    <property type="match status" value="1"/>
</dbReference>
<accession>A0ABX1LXR6</accession>
<dbReference type="Proteomes" id="UP000738376">
    <property type="component" value="Unassembled WGS sequence"/>
</dbReference>
<dbReference type="RefSeq" id="WP_169365889.1">
    <property type="nucleotide sequence ID" value="NZ_JAAVJL010000004.1"/>
</dbReference>
<evidence type="ECO:0000313" key="3">
    <source>
        <dbReference type="Proteomes" id="UP000738376"/>
    </source>
</evidence>
<reference evidence="2 3" key="1">
    <citation type="submission" date="2020-03" db="EMBL/GenBank/DDBJ databases">
        <title>Draft Genome Sequence of 2-Methylisoborneol Producing Pseudanabaena yagii Strain GIHE-NHR1 Isolated from North Han River in South Korea.</title>
        <authorList>
            <person name="Jeong J."/>
        </authorList>
    </citation>
    <scope>NUCLEOTIDE SEQUENCE [LARGE SCALE GENOMIC DNA]</scope>
    <source>
        <strain evidence="2 3">GIHE-NHR1</strain>
    </source>
</reference>
<gene>
    <name evidence="2" type="ORF">HC246_23780</name>
</gene>
<feature type="domain" description="Glycosyl transferase family 1" evidence="1">
    <location>
        <begin position="159"/>
        <end position="268"/>
    </location>
</feature>
<proteinExistence type="predicted"/>
<evidence type="ECO:0000259" key="1">
    <source>
        <dbReference type="Pfam" id="PF00534"/>
    </source>
</evidence>
<evidence type="ECO:0000313" key="2">
    <source>
        <dbReference type="EMBL" id="NMF60964.1"/>
    </source>
</evidence>
<dbReference type="EMBL" id="JAAVJL010000004">
    <property type="protein sequence ID" value="NMF60964.1"/>
    <property type="molecule type" value="Genomic_DNA"/>
</dbReference>
<dbReference type="Pfam" id="PF00534">
    <property type="entry name" value="Glycos_transf_1"/>
    <property type="match status" value="1"/>
</dbReference>